<dbReference type="InterPro" id="IPR003811">
    <property type="entry name" value="G3P_acylTferase_PlsY"/>
</dbReference>
<evidence type="ECO:0000256" key="4">
    <source>
        <dbReference type="ARBA" id="ARBA00022692"/>
    </source>
</evidence>
<dbReference type="Proteomes" id="UP001220377">
    <property type="component" value="Chromosome"/>
</dbReference>
<comment type="subcellular location">
    <subcellularLocation>
        <location evidence="10">Cell membrane</location>
        <topology evidence="10">Multi-pass membrane protein</topology>
    </subcellularLocation>
</comment>
<dbReference type="Pfam" id="PF02660">
    <property type="entry name" value="G3P_acyltransf"/>
    <property type="match status" value="1"/>
</dbReference>
<dbReference type="GO" id="GO:0004366">
    <property type="term" value="F:glycerol-3-phosphate O-acyltransferase activity"/>
    <property type="evidence" value="ECO:0007669"/>
    <property type="project" value="UniProtKB-EC"/>
</dbReference>
<keyword evidence="3 10" id="KW-0808">Transferase</keyword>
<evidence type="ECO:0000256" key="10">
    <source>
        <dbReference type="HAMAP-Rule" id="MF_01043"/>
    </source>
</evidence>
<keyword evidence="4 10" id="KW-0812">Transmembrane</keyword>
<comment type="catalytic activity">
    <reaction evidence="10">
        <text>an acyl phosphate + sn-glycerol 3-phosphate = a 1-acyl-sn-glycero-3-phosphate + phosphate</text>
        <dbReference type="Rhea" id="RHEA:34075"/>
        <dbReference type="ChEBI" id="CHEBI:43474"/>
        <dbReference type="ChEBI" id="CHEBI:57597"/>
        <dbReference type="ChEBI" id="CHEBI:57970"/>
        <dbReference type="ChEBI" id="CHEBI:59918"/>
        <dbReference type="EC" id="2.3.1.275"/>
    </reaction>
</comment>
<proteinExistence type="inferred from homology"/>
<keyword evidence="6 10" id="KW-0443">Lipid metabolism</keyword>
<keyword evidence="9 10" id="KW-1208">Phospholipid metabolism</keyword>
<keyword evidence="1 10" id="KW-1003">Cell membrane</keyword>
<keyword evidence="2 10" id="KW-0444">Lipid biosynthesis</keyword>
<evidence type="ECO:0000313" key="12">
    <source>
        <dbReference type="Proteomes" id="UP001220377"/>
    </source>
</evidence>
<comment type="pathway">
    <text evidence="10">Lipid metabolism; phospholipid metabolism.</text>
</comment>
<keyword evidence="12" id="KW-1185">Reference proteome</keyword>
<dbReference type="PANTHER" id="PTHR30309">
    <property type="entry name" value="INNER MEMBRANE PROTEIN YGIH"/>
    <property type="match status" value="1"/>
</dbReference>
<dbReference type="SMART" id="SM01207">
    <property type="entry name" value="G3P_acyltransf"/>
    <property type="match status" value="1"/>
</dbReference>
<evidence type="ECO:0000256" key="9">
    <source>
        <dbReference type="ARBA" id="ARBA00023264"/>
    </source>
</evidence>
<evidence type="ECO:0000256" key="5">
    <source>
        <dbReference type="ARBA" id="ARBA00022989"/>
    </source>
</evidence>
<evidence type="ECO:0000313" key="11">
    <source>
        <dbReference type="EMBL" id="WDF81545.1"/>
    </source>
</evidence>
<sequence length="210" mass="22334">MKLAFAFILAYLIGSIPSGVWIGRTFVHKDPRDGGSHNIGTTNSFRVLGAPAGTAVLIIDILKGTLGASLPHLFGYNQHWLVLLCGLAAVIGHMASIFLKFKGGKAVATSAGILLAYSPLLFAVASGTFVGVILITSTVALGSLTGVLVTTIVALCIHDWVLATIAGVLTIVLFIRHIPNLKRIAHHQENIVHFGLYYALQKEKSENTKP</sequence>
<evidence type="ECO:0000256" key="2">
    <source>
        <dbReference type="ARBA" id="ARBA00022516"/>
    </source>
</evidence>
<feature type="transmembrane region" description="Helical" evidence="10">
    <location>
        <begin position="147"/>
        <end position="175"/>
    </location>
</feature>
<keyword evidence="5 10" id="KW-1133">Transmembrane helix</keyword>
<dbReference type="HAMAP" id="MF_01043">
    <property type="entry name" value="PlsY"/>
    <property type="match status" value="1"/>
</dbReference>
<dbReference type="EMBL" id="CP117884">
    <property type="protein sequence ID" value="WDF81545.1"/>
    <property type="molecule type" value="Genomic_DNA"/>
</dbReference>
<dbReference type="RefSeq" id="WP_274258386.1">
    <property type="nucleotide sequence ID" value="NZ_CP117884.1"/>
</dbReference>
<evidence type="ECO:0000256" key="1">
    <source>
        <dbReference type="ARBA" id="ARBA00022475"/>
    </source>
</evidence>
<dbReference type="NCBIfam" id="TIGR00023">
    <property type="entry name" value="glycerol-3-phosphate 1-O-acyltransferase PlsY"/>
    <property type="match status" value="1"/>
</dbReference>
<comment type="subunit">
    <text evidence="10">Probably interacts with PlsX.</text>
</comment>
<dbReference type="EC" id="2.3.1.275" evidence="10"/>
<gene>
    <name evidence="10 11" type="primary">plsY</name>
    <name evidence="11" type="ORF">PQ472_06295</name>
</gene>
<keyword evidence="7 10" id="KW-0472">Membrane</keyword>
<comment type="similarity">
    <text evidence="10">Belongs to the PlsY family.</text>
</comment>
<organism evidence="11 12">
    <name type="scientific">Lacticaseibacillus pabuli</name>
    <dbReference type="NCBI Taxonomy" id="3025672"/>
    <lineage>
        <taxon>Bacteria</taxon>
        <taxon>Bacillati</taxon>
        <taxon>Bacillota</taxon>
        <taxon>Bacilli</taxon>
        <taxon>Lactobacillales</taxon>
        <taxon>Lactobacillaceae</taxon>
        <taxon>Lacticaseibacillus</taxon>
    </lineage>
</organism>
<accession>A0ABY7WQW5</accession>
<feature type="transmembrane region" description="Helical" evidence="10">
    <location>
        <begin position="111"/>
        <end position="135"/>
    </location>
</feature>
<keyword evidence="11" id="KW-0012">Acyltransferase</keyword>
<comment type="function">
    <text evidence="10">Catalyzes the transfer of an acyl group from acyl-phosphate (acyl-PO(4)) to glycerol-3-phosphate (G3P) to form lysophosphatidic acid (LPA). This enzyme utilizes acyl-phosphate as fatty acyl donor, but not acyl-CoA or acyl-ACP.</text>
</comment>
<keyword evidence="8 10" id="KW-0594">Phospholipid biosynthesis</keyword>
<name>A0ABY7WQW5_9LACO</name>
<evidence type="ECO:0000256" key="3">
    <source>
        <dbReference type="ARBA" id="ARBA00022679"/>
    </source>
</evidence>
<comment type="caution">
    <text evidence="10">Lacks conserved residue(s) required for the propagation of feature annotation.</text>
</comment>
<dbReference type="PANTHER" id="PTHR30309:SF0">
    <property type="entry name" value="GLYCEROL-3-PHOSPHATE ACYLTRANSFERASE-RELATED"/>
    <property type="match status" value="1"/>
</dbReference>
<protein>
    <recommendedName>
        <fullName evidence="10">Glycerol-3-phosphate acyltransferase</fullName>
    </recommendedName>
    <alternativeName>
        <fullName evidence="10">Acyl-PO4 G3P acyltransferase</fullName>
    </alternativeName>
    <alternativeName>
        <fullName evidence="10">Acyl-phosphate--glycerol-3-phosphate acyltransferase</fullName>
    </alternativeName>
    <alternativeName>
        <fullName evidence="10">G3P acyltransferase</fullName>
        <shortName evidence="10">GPAT</shortName>
        <ecNumber evidence="10">2.3.1.275</ecNumber>
    </alternativeName>
    <alternativeName>
        <fullName evidence="10">Lysophosphatidic acid synthase</fullName>
        <shortName evidence="10">LPA synthase</shortName>
    </alternativeName>
</protein>
<evidence type="ECO:0000256" key="7">
    <source>
        <dbReference type="ARBA" id="ARBA00023136"/>
    </source>
</evidence>
<reference evidence="11 12" key="1">
    <citation type="submission" date="2023-02" db="EMBL/GenBank/DDBJ databases">
        <title>Genome sequence of Lacticaseibacillus sp. KACC 23028.</title>
        <authorList>
            <person name="Kim S."/>
            <person name="Heo J."/>
            <person name="Kwon S.-W."/>
        </authorList>
    </citation>
    <scope>NUCLEOTIDE SEQUENCE [LARGE SCALE GENOMIC DNA]</scope>
    <source>
        <strain evidence="11 12">KACC 23028</strain>
    </source>
</reference>
<feature type="transmembrane region" description="Helical" evidence="10">
    <location>
        <begin position="80"/>
        <end position="99"/>
    </location>
</feature>
<evidence type="ECO:0000256" key="6">
    <source>
        <dbReference type="ARBA" id="ARBA00023098"/>
    </source>
</evidence>
<evidence type="ECO:0000256" key="8">
    <source>
        <dbReference type="ARBA" id="ARBA00023209"/>
    </source>
</evidence>